<dbReference type="AlphaFoldDB" id="F4RXC8"/>
<name>F4RXC8_MELLP</name>
<dbReference type="Proteomes" id="UP000001072">
    <property type="component" value="Unassembled WGS sequence"/>
</dbReference>
<dbReference type="GO" id="GO:0004497">
    <property type="term" value="F:monooxygenase activity"/>
    <property type="evidence" value="ECO:0007669"/>
    <property type="project" value="InterPro"/>
</dbReference>
<dbReference type="HOGENOM" id="CLU_1205013_0_0_1"/>
<keyword evidence="4" id="KW-0408">Iron</keyword>
<dbReference type="GO" id="GO:0016705">
    <property type="term" value="F:oxidoreductase activity, acting on paired donors, with incorporation or reduction of molecular oxygen"/>
    <property type="evidence" value="ECO:0007669"/>
    <property type="project" value="InterPro"/>
</dbReference>
<dbReference type="EMBL" id="GL883127">
    <property type="protein sequence ID" value="EGG02942.1"/>
    <property type="molecule type" value="Genomic_DNA"/>
</dbReference>
<evidence type="ECO:0000313" key="5">
    <source>
        <dbReference type="EMBL" id="EGG02942.1"/>
    </source>
</evidence>
<dbReference type="Pfam" id="PF00067">
    <property type="entry name" value="p450"/>
    <property type="match status" value="1"/>
</dbReference>
<evidence type="ECO:0000256" key="3">
    <source>
        <dbReference type="ARBA" id="ARBA00023002"/>
    </source>
</evidence>
<organism evidence="6">
    <name type="scientific">Melampsora larici-populina (strain 98AG31 / pathotype 3-4-7)</name>
    <name type="common">Poplar leaf rust fungus</name>
    <dbReference type="NCBI Taxonomy" id="747676"/>
    <lineage>
        <taxon>Eukaryota</taxon>
        <taxon>Fungi</taxon>
        <taxon>Dikarya</taxon>
        <taxon>Basidiomycota</taxon>
        <taxon>Pucciniomycotina</taxon>
        <taxon>Pucciniomycetes</taxon>
        <taxon>Pucciniales</taxon>
        <taxon>Melampsoraceae</taxon>
        <taxon>Melampsora</taxon>
    </lineage>
</organism>
<dbReference type="GO" id="GO:0020037">
    <property type="term" value="F:heme binding"/>
    <property type="evidence" value="ECO:0007669"/>
    <property type="project" value="InterPro"/>
</dbReference>
<evidence type="ECO:0000256" key="2">
    <source>
        <dbReference type="ARBA" id="ARBA00022723"/>
    </source>
</evidence>
<dbReference type="STRING" id="747676.F4RXC8"/>
<dbReference type="InParanoid" id="F4RXC8"/>
<proteinExistence type="inferred from homology"/>
<dbReference type="Gene3D" id="1.10.630.10">
    <property type="entry name" value="Cytochrome P450"/>
    <property type="match status" value="1"/>
</dbReference>
<evidence type="ECO:0000256" key="4">
    <source>
        <dbReference type="ARBA" id="ARBA00023004"/>
    </source>
</evidence>
<accession>F4RXC8</accession>
<dbReference type="GeneID" id="18923846"/>
<dbReference type="InterPro" id="IPR036396">
    <property type="entry name" value="Cyt_P450_sf"/>
</dbReference>
<protein>
    <submittedName>
        <fullName evidence="5">Uncharacterized protein</fullName>
    </submittedName>
</protein>
<gene>
    <name evidence="5" type="ORF">MELLADRAFT_109707</name>
</gene>
<dbReference type="SUPFAM" id="SSF48264">
    <property type="entry name" value="Cytochrome P450"/>
    <property type="match status" value="1"/>
</dbReference>
<dbReference type="InterPro" id="IPR001128">
    <property type="entry name" value="Cyt_P450"/>
</dbReference>
<dbReference type="OrthoDB" id="1470350at2759"/>
<keyword evidence="3" id="KW-0560">Oxidoreductase</keyword>
<evidence type="ECO:0000256" key="1">
    <source>
        <dbReference type="ARBA" id="ARBA00010617"/>
    </source>
</evidence>
<keyword evidence="2" id="KW-0479">Metal-binding</keyword>
<dbReference type="KEGG" id="mlr:MELLADRAFT_109707"/>
<comment type="similarity">
    <text evidence="1">Belongs to the cytochrome P450 family.</text>
</comment>
<evidence type="ECO:0000313" key="6">
    <source>
        <dbReference type="Proteomes" id="UP000001072"/>
    </source>
</evidence>
<reference evidence="6" key="1">
    <citation type="journal article" date="2011" name="Proc. Natl. Acad. Sci. U.S.A.">
        <title>Obligate biotrophy features unraveled by the genomic analysis of rust fungi.</title>
        <authorList>
            <person name="Duplessis S."/>
            <person name="Cuomo C.A."/>
            <person name="Lin Y.-C."/>
            <person name="Aerts A."/>
            <person name="Tisserant E."/>
            <person name="Veneault-Fourrey C."/>
            <person name="Joly D.L."/>
            <person name="Hacquard S."/>
            <person name="Amselem J."/>
            <person name="Cantarel B.L."/>
            <person name="Chiu R."/>
            <person name="Coutinho P.M."/>
            <person name="Feau N."/>
            <person name="Field M."/>
            <person name="Frey P."/>
            <person name="Gelhaye E."/>
            <person name="Goldberg J."/>
            <person name="Grabherr M.G."/>
            <person name="Kodira C.D."/>
            <person name="Kohler A."/>
            <person name="Kuees U."/>
            <person name="Lindquist E.A."/>
            <person name="Lucas S.M."/>
            <person name="Mago R."/>
            <person name="Mauceli E."/>
            <person name="Morin E."/>
            <person name="Murat C."/>
            <person name="Pangilinan J.L."/>
            <person name="Park R."/>
            <person name="Pearson M."/>
            <person name="Quesneville H."/>
            <person name="Rouhier N."/>
            <person name="Sakthikumar S."/>
            <person name="Salamov A.A."/>
            <person name="Schmutz J."/>
            <person name="Selles B."/>
            <person name="Shapiro H."/>
            <person name="Tanguay P."/>
            <person name="Tuskan G.A."/>
            <person name="Henrissat B."/>
            <person name="Van de Peer Y."/>
            <person name="Rouze P."/>
            <person name="Ellis J.G."/>
            <person name="Dodds P.N."/>
            <person name="Schein J.E."/>
            <person name="Zhong S."/>
            <person name="Hamelin R.C."/>
            <person name="Grigoriev I.V."/>
            <person name="Szabo L.J."/>
            <person name="Martin F."/>
        </authorList>
    </citation>
    <scope>NUCLEOTIDE SEQUENCE [LARGE SCALE GENOMIC DNA]</scope>
    <source>
        <strain evidence="6">98AG31 / pathotype 3-4-7</strain>
    </source>
</reference>
<dbReference type="GO" id="GO:0005506">
    <property type="term" value="F:iron ion binding"/>
    <property type="evidence" value="ECO:0007669"/>
    <property type="project" value="InterPro"/>
</dbReference>
<sequence>MSLFDKLKKGQLNVNEIAIGTAPQKDPNFQAVPGLPFKLFQLRETHGRKVPDDAPQESSRPICSKFGIKDLDILKAEMCPDMHLDSSTIAFTEDFDILEKIVPSLGNRVVNACKTLDNYTYNLINERPSKEDKNDEGPEDLLDFFMKAEDQKGTPLNQTNTTAQALSWAFFHLIMNPGMIDHVQKDISKMDQGAKSGMITYSNYRQFFWTQAVLCEALRLHPSVPKDTLH</sequence>
<keyword evidence="6" id="KW-1185">Reference proteome</keyword>
<dbReference type="VEuPathDB" id="FungiDB:MELLADRAFT_109707"/>
<dbReference type="RefSeq" id="XP_007413735.1">
    <property type="nucleotide sequence ID" value="XM_007413673.1"/>
</dbReference>
<dbReference type="PANTHER" id="PTHR24296">
    <property type="entry name" value="CYTOCHROME P450"/>
    <property type="match status" value="1"/>
</dbReference>